<keyword evidence="2" id="KW-1185">Reference proteome</keyword>
<dbReference type="AlphaFoldDB" id="A0A7Z0QQI8"/>
<proteinExistence type="predicted"/>
<sequence>MPLRLQLQLQLQLLSLLLLPINDAPAQGRDPEGAAHGCAAFSDRGRMPSRKIPEQMTRRVSFVGKSFFFGSVSFVD</sequence>
<dbReference type="RefSeq" id="WP_219338394.1">
    <property type="nucleotide sequence ID" value="NZ_JACCJZ010000010.1"/>
</dbReference>
<reference evidence="1 2" key="1">
    <citation type="submission" date="2020-07" db="EMBL/GenBank/DDBJ databases">
        <title>isolation of Luteimonas sp. SJ-16.</title>
        <authorList>
            <person name="Huang X.-X."/>
            <person name="Xu L."/>
            <person name="Sun J.-Q."/>
        </authorList>
    </citation>
    <scope>NUCLEOTIDE SEQUENCE [LARGE SCALE GENOMIC DNA]</scope>
    <source>
        <strain evidence="1 2">SJ-16</strain>
    </source>
</reference>
<evidence type="ECO:0000313" key="1">
    <source>
        <dbReference type="EMBL" id="NYZ61890.1"/>
    </source>
</evidence>
<dbReference type="Proteomes" id="UP000589896">
    <property type="component" value="Unassembled WGS sequence"/>
</dbReference>
<dbReference type="EMBL" id="JACCJZ010000010">
    <property type="protein sequence ID" value="NYZ61890.1"/>
    <property type="molecule type" value="Genomic_DNA"/>
</dbReference>
<protein>
    <submittedName>
        <fullName evidence="1">Uncharacterized protein</fullName>
    </submittedName>
</protein>
<comment type="caution">
    <text evidence="1">The sequence shown here is derived from an EMBL/GenBank/DDBJ whole genome shotgun (WGS) entry which is preliminary data.</text>
</comment>
<organism evidence="1 2">
    <name type="scientific">Luteimonas deserti</name>
    <dbReference type="NCBI Taxonomy" id="2752306"/>
    <lineage>
        <taxon>Bacteria</taxon>
        <taxon>Pseudomonadati</taxon>
        <taxon>Pseudomonadota</taxon>
        <taxon>Gammaproteobacteria</taxon>
        <taxon>Lysobacterales</taxon>
        <taxon>Lysobacteraceae</taxon>
        <taxon>Luteimonas</taxon>
    </lineage>
</organism>
<name>A0A7Z0QQI8_9GAMM</name>
<accession>A0A7Z0QQI8</accession>
<gene>
    <name evidence="1" type="ORF">H0E82_03795</name>
</gene>
<evidence type="ECO:0000313" key="2">
    <source>
        <dbReference type="Proteomes" id="UP000589896"/>
    </source>
</evidence>